<proteinExistence type="predicted"/>
<dbReference type="InterPro" id="IPR012677">
    <property type="entry name" value="Nucleotide-bd_a/b_plait_sf"/>
</dbReference>
<feature type="non-terminal residue" evidence="1">
    <location>
        <position position="107"/>
    </location>
</feature>
<dbReference type="EMBL" id="CP111023">
    <property type="protein sequence ID" value="WAR21766.1"/>
    <property type="molecule type" value="Genomic_DNA"/>
</dbReference>
<dbReference type="Gene3D" id="3.30.70.330">
    <property type="match status" value="1"/>
</dbReference>
<sequence length="107" mass="12134">MAQAYVNHATAMLRSRPYRRVKDAQMVLESRPLCLRNQELSVQIYVPKPLDTIVIKGPPDVVNASSLDILELYFDNENRSGGCGIVENKTTFDSENNIAFVTFKDER</sequence>
<protein>
    <submittedName>
        <fullName evidence="1">Uncharacterized protein</fullName>
    </submittedName>
</protein>
<dbReference type="Proteomes" id="UP001164746">
    <property type="component" value="Chromosome 12"/>
</dbReference>
<gene>
    <name evidence="1" type="ORF">MAR_015740</name>
</gene>
<evidence type="ECO:0000313" key="2">
    <source>
        <dbReference type="Proteomes" id="UP001164746"/>
    </source>
</evidence>
<keyword evidence="2" id="KW-1185">Reference proteome</keyword>
<accession>A0ABY7FLF6</accession>
<evidence type="ECO:0000313" key="1">
    <source>
        <dbReference type="EMBL" id="WAR21766.1"/>
    </source>
</evidence>
<name>A0ABY7FLF6_MYAAR</name>
<reference evidence="1" key="1">
    <citation type="submission" date="2022-11" db="EMBL/GenBank/DDBJ databases">
        <title>Centuries of genome instability and evolution in soft-shell clam transmissible cancer (bioRxiv).</title>
        <authorList>
            <person name="Hart S.F.M."/>
            <person name="Yonemitsu M.A."/>
            <person name="Giersch R.M."/>
            <person name="Beal B.F."/>
            <person name="Arriagada G."/>
            <person name="Davis B.W."/>
            <person name="Ostrander E.A."/>
            <person name="Goff S.P."/>
            <person name="Metzger M.J."/>
        </authorList>
    </citation>
    <scope>NUCLEOTIDE SEQUENCE</scope>
    <source>
        <strain evidence="1">MELC-2E11</strain>
        <tissue evidence="1">Siphon/mantle</tissue>
    </source>
</reference>
<organism evidence="1 2">
    <name type="scientific">Mya arenaria</name>
    <name type="common">Soft-shell clam</name>
    <dbReference type="NCBI Taxonomy" id="6604"/>
    <lineage>
        <taxon>Eukaryota</taxon>
        <taxon>Metazoa</taxon>
        <taxon>Spiralia</taxon>
        <taxon>Lophotrochozoa</taxon>
        <taxon>Mollusca</taxon>
        <taxon>Bivalvia</taxon>
        <taxon>Autobranchia</taxon>
        <taxon>Heteroconchia</taxon>
        <taxon>Euheterodonta</taxon>
        <taxon>Imparidentia</taxon>
        <taxon>Neoheterodontei</taxon>
        <taxon>Myida</taxon>
        <taxon>Myoidea</taxon>
        <taxon>Myidae</taxon>
        <taxon>Mya</taxon>
    </lineage>
</organism>